<organism evidence="2 3">
    <name type="scientific">Dissostichus eleginoides</name>
    <name type="common">Patagonian toothfish</name>
    <name type="synonym">Dissostichus amissus</name>
    <dbReference type="NCBI Taxonomy" id="100907"/>
    <lineage>
        <taxon>Eukaryota</taxon>
        <taxon>Metazoa</taxon>
        <taxon>Chordata</taxon>
        <taxon>Craniata</taxon>
        <taxon>Vertebrata</taxon>
        <taxon>Euteleostomi</taxon>
        <taxon>Actinopterygii</taxon>
        <taxon>Neopterygii</taxon>
        <taxon>Teleostei</taxon>
        <taxon>Neoteleostei</taxon>
        <taxon>Acanthomorphata</taxon>
        <taxon>Eupercaria</taxon>
        <taxon>Perciformes</taxon>
        <taxon>Notothenioidei</taxon>
        <taxon>Nototheniidae</taxon>
        <taxon>Dissostichus</taxon>
    </lineage>
</organism>
<reference evidence="2" key="1">
    <citation type="submission" date="2023-04" db="EMBL/GenBank/DDBJ databases">
        <title>Chromosome-level genome of Chaenocephalus aceratus.</title>
        <authorList>
            <person name="Park H."/>
        </authorList>
    </citation>
    <scope>NUCLEOTIDE SEQUENCE</scope>
    <source>
        <strain evidence="2">DE</strain>
        <tissue evidence="2">Muscle</tissue>
    </source>
</reference>
<evidence type="ECO:0000256" key="1">
    <source>
        <dbReference type="SAM" id="MobiDB-lite"/>
    </source>
</evidence>
<dbReference type="EMBL" id="JASDAP010000489">
    <property type="protein sequence ID" value="KAK1874792.1"/>
    <property type="molecule type" value="Genomic_DNA"/>
</dbReference>
<sequence length="144" mass="16184">MARLRIQFVKKSNKRRTQFTVLGFEEEPNTFLSSFIVMNTGVIQQGGGGGGGTIEAAPRRTKVCFRVQHGSERIFRVREKSCDWSSADDQTSEPLVLLTGSPPDPERNQRRPETSIRSTQRPSVQIHLKTLRSDPPEDPPFTST</sequence>
<evidence type="ECO:0000313" key="3">
    <source>
        <dbReference type="Proteomes" id="UP001228049"/>
    </source>
</evidence>
<evidence type="ECO:0000313" key="2">
    <source>
        <dbReference type="EMBL" id="KAK1874792.1"/>
    </source>
</evidence>
<feature type="region of interest" description="Disordered" evidence="1">
    <location>
        <begin position="80"/>
        <end position="144"/>
    </location>
</feature>
<name>A0AAD9ER95_DISEL</name>
<dbReference type="AlphaFoldDB" id="A0AAD9ER95"/>
<proteinExistence type="predicted"/>
<keyword evidence="3" id="KW-1185">Reference proteome</keyword>
<feature type="compositionally biased region" description="Basic and acidic residues" evidence="1">
    <location>
        <begin position="104"/>
        <end position="114"/>
    </location>
</feature>
<comment type="caution">
    <text evidence="2">The sequence shown here is derived from an EMBL/GenBank/DDBJ whole genome shotgun (WGS) entry which is preliminary data.</text>
</comment>
<dbReference type="Proteomes" id="UP001228049">
    <property type="component" value="Unassembled WGS sequence"/>
</dbReference>
<accession>A0AAD9ER95</accession>
<feature type="compositionally biased region" description="Polar residues" evidence="1">
    <location>
        <begin position="83"/>
        <end position="93"/>
    </location>
</feature>
<gene>
    <name evidence="2" type="ORF">KUDE01_007017</name>
</gene>
<protein>
    <submittedName>
        <fullName evidence="2">Chitinase 10</fullName>
    </submittedName>
</protein>